<accession>A0A9D4K332</accession>
<comment type="caution">
    <text evidence="1">The sequence shown here is derived from an EMBL/GenBank/DDBJ whole genome shotgun (WGS) entry which is preliminary data.</text>
</comment>
<name>A0A9D4K332_DREPO</name>
<gene>
    <name evidence="1" type="ORF">DPMN_105379</name>
</gene>
<keyword evidence="2" id="KW-1185">Reference proteome</keyword>
<dbReference type="Proteomes" id="UP000828390">
    <property type="component" value="Unassembled WGS sequence"/>
</dbReference>
<dbReference type="AlphaFoldDB" id="A0A9D4K332"/>
<proteinExistence type="predicted"/>
<dbReference type="EMBL" id="JAIWYP010000004">
    <property type="protein sequence ID" value="KAH3832102.1"/>
    <property type="molecule type" value="Genomic_DNA"/>
</dbReference>
<evidence type="ECO:0000313" key="2">
    <source>
        <dbReference type="Proteomes" id="UP000828390"/>
    </source>
</evidence>
<evidence type="ECO:0000313" key="1">
    <source>
        <dbReference type="EMBL" id="KAH3832102.1"/>
    </source>
</evidence>
<organism evidence="1 2">
    <name type="scientific">Dreissena polymorpha</name>
    <name type="common">Zebra mussel</name>
    <name type="synonym">Mytilus polymorpha</name>
    <dbReference type="NCBI Taxonomy" id="45954"/>
    <lineage>
        <taxon>Eukaryota</taxon>
        <taxon>Metazoa</taxon>
        <taxon>Spiralia</taxon>
        <taxon>Lophotrochozoa</taxon>
        <taxon>Mollusca</taxon>
        <taxon>Bivalvia</taxon>
        <taxon>Autobranchia</taxon>
        <taxon>Heteroconchia</taxon>
        <taxon>Euheterodonta</taxon>
        <taxon>Imparidentia</taxon>
        <taxon>Neoheterodontei</taxon>
        <taxon>Myida</taxon>
        <taxon>Dreissenoidea</taxon>
        <taxon>Dreissenidae</taxon>
        <taxon>Dreissena</taxon>
    </lineage>
</organism>
<reference evidence="1" key="1">
    <citation type="journal article" date="2019" name="bioRxiv">
        <title>The Genome of the Zebra Mussel, Dreissena polymorpha: A Resource for Invasive Species Research.</title>
        <authorList>
            <person name="McCartney M.A."/>
            <person name="Auch B."/>
            <person name="Kono T."/>
            <person name="Mallez S."/>
            <person name="Zhang Y."/>
            <person name="Obille A."/>
            <person name="Becker A."/>
            <person name="Abrahante J.E."/>
            <person name="Garbe J."/>
            <person name="Badalamenti J.P."/>
            <person name="Herman A."/>
            <person name="Mangelson H."/>
            <person name="Liachko I."/>
            <person name="Sullivan S."/>
            <person name="Sone E.D."/>
            <person name="Koren S."/>
            <person name="Silverstein K.A.T."/>
            <person name="Beckman K.B."/>
            <person name="Gohl D.M."/>
        </authorList>
    </citation>
    <scope>NUCLEOTIDE SEQUENCE</scope>
    <source>
        <strain evidence="1">Duluth1</strain>
        <tissue evidence="1">Whole animal</tissue>
    </source>
</reference>
<sequence>MKLHRYIDHDWQMTPIDFQVTSSPEHNVLMVSYCDGHLSIVRLRSMSDCDNYSSTCVITLCEIVLLRLNAKLITSP</sequence>
<reference evidence="1" key="2">
    <citation type="submission" date="2020-11" db="EMBL/GenBank/DDBJ databases">
        <authorList>
            <person name="McCartney M.A."/>
            <person name="Auch B."/>
            <person name="Kono T."/>
            <person name="Mallez S."/>
            <person name="Becker A."/>
            <person name="Gohl D.M."/>
            <person name="Silverstein K.A.T."/>
            <person name="Koren S."/>
            <person name="Bechman K.B."/>
            <person name="Herman A."/>
            <person name="Abrahante J.E."/>
            <person name="Garbe J."/>
        </authorList>
    </citation>
    <scope>NUCLEOTIDE SEQUENCE</scope>
    <source>
        <strain evidence="1">Duluth1</strain>
        <tissue evidence="1">Whole animal</tissue>
    </source>
</reference>
<protein>
    <submittedName>
        <fullName evidence="1">Uncharacterized protein</fullName>
    </submittedName>
</protein>